<dbReference type="InterPro" id="IPR006640">
    <property type="entry name" value="SprT-like_domain"/>
</dbReference>
<gene>
    <name evidence="2" type="ORF">LX77_03655</name>
</gene>
<protein>
    <submittedName>
        <fullName evidence="2">SprT-like family protein</fullName>
    </submittedName>
</protein>
<dbReference type="GO" id="GO:0006950">
    <property type="term" value="P:response to stress"/>
    <property type="evidence" value="ECO:0007669"/>
    <property type="project" value="UniProtKB-ARBA"/>
</dbReference>
<evidence type="ECO:0000313" key="3">
    <source>
        <dbReference type="Proteomes" id="UP000248987"/>
    </source>
</evidence>
<evidence type="ECO:0000313" key="2">
    <source>
        <dbReference type="EMBL" id="RAJ19116.1"/>
    </source>
</evidence>
<dbReference type="Proteomes" id="UP000248987">
    <property type="component" value="Unassembled WGS sequence"/>
</dbReference>
<evidence type="ECO:0000259" key="1">
    <source>
        <dbReference type="Pfam" id="PF10263"/>
    </source>
</evidence>
<proteinExistence type="predicted"/>
<sequence>MVNFCYLKLQKSLNFLPKSLIFAFMHNTLQEYIPYQAIPDVIELLRHDNLVVKIKNERKTRHGDYRKLPNNKHQITINSNLNHYRFLVTLIHEIAHFEAFNSYGRYIKPHGKEWKHTFQILMLPFLNPRVFPNELLPLLARHFKNPKASSDTDVKLALALKQFDPPNDKTYIFEVPLGGEFKLYNGRVFRKGVKRRTRYEGVEVASGKLYLFNQNAEVELVDG</sequence>
<feature type="domain" description="SprT-like" evidence="1">
    <location>
        <begin position="53"/>
        <end position="119"/>
    </location>
</feature>
<name>A0A327RQ30_9FLAO</name>
<dbReference type="AlphaFoldDB" id="A0A327RQ30"/>
<dbReference type="EMBL" id="QLLQ01000024">
    <property type="protein sequence ID" value="RAJ19116.1"/>
    <property type="molecule type" value="Genomic_DNA"/>
</dbReference>
<reference evidence="2 3" key="1">
    <citation type="submission" date="2018-06" db="EMBL/GenBank/DDBJ databases">
        <title>Genomic Encyclopedia of Archaeal and Bacterial Type Strains, Phase II (KMG-II): from individual species to whole genera.</title>
        <authorList>
            <person name="Goeker M."/>
        </authorList>
    </citation>
    <scope>NUCLEOTIDE SEQUENCE [LARGE SCALE GENOMIC DNA]</scope>
    <source>
        <strain evidence="2 3">DSM 12408</strain>
    </source>
</reference>
<dbReference type="Pfam" id="PF10263">
    <property type="entry name" value="SprT-like"/>
    <property type="match status" value="1"/>
</dbReference>
<organism evidence="2 3">
    <name type="scientific">Gelidibacter algens</name>
    <dbReference type="NCBI Taxonomy" id="49280"/>
    <lineage>
        <taxon>Bacteria</taxon>
        <taxon>Pseudomonadati</taxon>
        <taxon>Bacteroidota</taxon>
        <taxon>Flavobacteriia</taxon>
        <taxon>Flavobacteriales</taxon>
        <taxon>Flavobacteriaceae</taxon>
        <taxon>Gelidibacter</taxon>
    </lineage>
</organism>
<comment type="caution">
    <text evidence="2">The sequence shown here is derived from an EMBL/GenBank/DDBJ whole genome shotgun (WGS) entry which is preliminary data.</text>
</comment>
<keyword evidence="3" id="KW-1185">Reference proteome</keyword>
<accession>A0A327RQ30</accession>